<dbReference type="Proteomes" id="UP001363151">
    <property type="component" value="Unassembled WGS sequence"/>
</dbReference>
<keyword evidence="7 8" id="KW-0408">Iron</keyword>
<evidence type="ECO:0000256" key="1">
    <source>
        <dbReference type="ARBA" id="ARBA00004569"/>
    </source>
</evidence>
<evidence type="ECO:0000313" key="12">
    <source>
        <dbReference type="EMBL" id="KAK7232025.1"/>
    </source>
</evidence>
<dbReference type="InterPro" id="IPR009056">
    <property type="entry name" value="Cyt_c-like_dom"/>
</dbReference>
<accession>A0ABR1FJH6</accession>
<gene>
    <name evidence="12" type="primary">CYCS</name>
    <name evidence="12" type="ORF">SO694_00031053</name>
</gene>
<dbReference type="PRINTS" id="PR00604">
    <property type="entry name" value="CYTCHRMECIAB"/>
</dbReference>
<keyword evidence="13" id="KW-1185">Reference proteome</keyword>
<evidence type="ECO:0000256" key="8">
    <source>
        <dbReference type="PROSITE-ProRule" id="PRU00433"/>
    </source>
</evidence>
<evidence type="ECO:0000256" key="4">
    <source>
        <dbReference type="ARBA" id="ARBA00022617"/>
    </source>
</evidence>
<name>A0ABR1FJH6_AURAN</name>
<comment type="function">
    <text evidence="10">Electron carrier protein. The oxidized form of the cytochrome c heme group can accept an electron from the heme group of the cytochrome c1 subunit of cytochrome reductase. Cytochrome c then transfers this electron to the cytochrome oxidase complex, the final protein carrier in the mitochondrial electron-transport chain.</text>
</comment>
<comment type="subcellular location">
    <subcellularLocation>
        <location evidence="1">Mitochondrion intermembrane space</location>
    </subcellularLocation>
</comment>
<feature type="domain" description="Cytochrome c" evidence="11">
    <location>
        <begin position="1"/>
        <end position="106"/>
    </location>
</feature>
<keyword evidence="4 8" id="KW-0349">Heme</keyword>
<evidence type="ECO:0000256" key="9">
    <source>
        <dbReference type="RuleBase" id="RU004426"/>
    </source>
</evidence>
<evidence type="ECO:0000256" key="5">
    <source>
        <dbReference type="ARBA" id="ARBA00022723"/>
    </source>
</evidence>
<proteinExistence type="inferred from homology"/>
<evidence type="ECO:0000256" key="10">
    <source>
        <dbReference type="RuleBase" id="RU004427"/>
    </source>
</evidence>
<evidence type="ECO:0000259" key="11">
    <source>
        <dbReference type="PROSITE" id="PS51007"/>
    </source>
</evidence>
<organism evidence="12 13">
    <name type="scientific">Aureococcus anophagefferens</name>
    <name type="common">Harmful bloom alga</name>
    <dbReference type="NCBI Taxonomy" id="44056"/>
    <lineage>
        <taxon>Eukaryota</taxon>
        <taxon>Sar</taxon>
        <taxon>Stramenopiles</taxon>
        <taxon>Ochrophyta</taxon>
        <taxon>Pelagophyceae</taxon>
        <taxon>Pelagomonadales</taxon>
        <taxon>Pelagomonadaceae</taxon>
        <taxon>Aureococcus</taxon>
    </lineage>
</organism>
<comment type="PTM">
    <text evidence="10">Binds 1 heme group per subunit.</text>
</comment>
<dbReference type="Pfam" id="PF00034">
    <property type="entry name" value="Cytochrom_C"/>
    <property type="match status" value="1"/>
</dbReference>
<dbReference type="SUPFAM" id="SSF46626">
    <property type="entry name" value="Cytochrome c"/>
    <property type="match status" value="1"/>
</dbReference>
<keyword evidence="3 10" id="KW-0813">Transport</keyword>
<dbReference type="PROSITE" id="PS51007">
    <property type="entry name" value="CYTC"/>
    <property type="match status" value="1"/>
</dbReference>
<keyword evidence="10" id="KW-0496">Mitochondrion</keyword>
<keyword evidence="6 10" id="KW-0249">Electron transport</keyword>
<keyword evidence="10" id="KW-0679">Respiratory chain</keyword>
<evidence type="ECO:0000256" key="6">
    <source>
        <dbReference type="ARBA" id="ARBA00022982"/>
    </source>
</evidence>
<evidence type="ECO:0000256" key="3">
    <source>
        <dbReference type="ARBA" id="ARBA00022448"/>
    </source>
</evidence>
<dbReference type="EMBL" id="JBBJCI010000371">
    <property type="protein sequence ID" value="KAK7232025.1"/>
    <property type="molecule type" value="Genomic_DNA"/>
</dbReference>
<dbReference type="InterPro" id="IPR002327">
    <property type="entry name" value="Cyt_c_1A/1B"/>
</dbReference>
<evidence type="ECO:0000313" key="13">
    <source>
        <dbReference type="Proteomes" id="UP001363151"/>
    </source>
</evidence>
<evidence type="ECO:0000256" key="2">
    <source>
        <dbReference type="ARBA" id="ARBA00006488"/>
    </source>
</evidence>
<comment type="similarity">
    <text evidence="2 9">Belongs to the cytochrome c family.</text>
</comment>
<comment type="caution">
    <text evidence="12">The sequence shown here is derived from an EMBL/GenBank/DDBJ whole genome shotgun (WGS) entry which is preliminary data.</text>
</comment>
<keyword evidence="5 8" id="KW-0479">Metal-binding</keyword>
<dbReference type="PANTHER" id="PTHR11961">
    <property type="entry name" value="CYTOCHROME C"/>
    <property type="match status" value="1"/>
</dbReference>
<evidence type="ECO:0000256" key="7">
    <source>
        <dbReference type="ARBA" id="ARBA00023004"/>
    </source>
</evidence>
<dbReference type="Gene3D" id="1.10.760.10">
    <property type="entry name" value="Cytochrome c-like domain"/>
    <property type="match status" value="1"/>
</dbReference>
<dbReference type="InterPro" id="IPR036909">
    <property type="entry name" value="Cyt_c-like_dom_sf"/>
</dbReference>
<reference evidence="12 13" key="1">
    <citation type="submission" date="2024-03" db="EMBL/GenBank/DDBJ databases">
        <title>Aureococcus anophagefferens CCMP1851 and Kratosvirus quantuckense: Draft genome of a second virus-susceptible host strain in the model system.</title>
        <authorList>
            <person name="Chase E."/>
            <person name="Truchon A.R."/>
            <person name="Schepens W."/>
            <person name="Wilhelm S.W."/>
        </authorList>
    </citation>
    <scope>NUCLEOTIDE SEQUENCE [LARGE SCALE GENOMIC DNA]</scope>
    <source>
        <strain evidence="12 13">CCMP1851</strain>
    </source>
</reference>
<sequence>MSEKGAKIFKTKCSACHTLNAGGNSKQGPNLSAPAHGIFATSRAGRRLLLQRAFKDKTGEMVWDDATMHEWLKAPKKFIKGTKMIFAGIKKEKERNDLVDYLKSATQ</sequence>
<protein>
    <submittedName>
        <fullName evidence="12">Cytochrome C</fullName>
    </submittedName>
</protein>